<reference evidence="4" key="2">
    <citation type="submission" date="2020-11" db="EMBL/GenBank/DDBJ databases">
        <title>Whole genome sequencing of Colletotrichum sp.</title>
        <authorList>
            <person name="Li H."/>
        </authorList>
    </citation>
    <scope>NUCLEOTIDE SEQUENCE</scope>
    <source>
        <strain evidence="4">CkLH20</strain>
    </source>
</reference>
<gene>
    <name evidence="4" type="ORF">CkaCkLH20_09813</name>
</gene>
<accession>A0A9P6HY93</accession>
<sequence>MDPLTITTSVVTLIGAISASYDTVGKIKDLPKAFDEVKKSLPIVQKVLEDTRKRLQTVQTALDDHNKQLVIQTVQQCEEKATILRDIFDKLERKCKEDRDADTTWSKAKAWYREALRGMKAHRVETLMKDIMGRIKALAMNELLSLHDDVDVVSSALAELSHAGSSLEDWEFEMGGNHATQVNESGAHGQQNNTQGGSHVMNSGYNVSGSNHTFHFGKG</sequence>
<keyword evidence="1" id="KW-0175">Coiled coil</keyword>
<dbReference type="Proteomes" id="UP000781932">
    <property type="component" value="Unassembled WGS sequence"/>
</dbReference>
<comment type="caution">
    <text evidence="4">The sequence shown here is derived from an EMBL/GenBank/DDBJ whole genome shotgun (WGS) entry which is preliminary data.</text>
</comment>
<name>A0A9P6HY93_9PEZI</name>
<feature type="domain" description="NACHT-NTPase and P-loop NTPases N-terminal" evidence="3">
    <location>
        <begin position="9"/>
        <end position="138"/>
    </location>
</feature>
<evidence type="ECO:0000259" key="3">
    <source>
        <dbReference type="Pfam" id="PF17107"/>
    </source>
</evidence>
<dbReference type="OrthoDB" id="5086500at2759"/>
<protein>
    <recommendedName>
        <fullName evidence="3">NACHT-NTPase and P-loop NTPases N-terminal domain-containing protein</fullName>
    </recommendedName>
</protein>
<dbReference type="Pfam" id="PF17107">
    <property type="entry name" value="SesA"/>
    <property type="match status" value="1"/>
</dbReference>
<evidence type="ECO:0000313" key="5">
    <source>
        <dbReference type="Proteomes" id="UP000781932"/>
    </source>
</evidence>
<dbReference type="GeneID" id="62165602"/>
<organism evidence="4 5">
    <name type="scientific">Colletotrichum karsti</name>
    <dbReference type="NCBI Taxonomy" id="1095194"/>
    <lineage>
        <taxon>Eukaryota</taxon>
        <taxon>Fungi</taxon>
        <taxon>Dikarya</taxon>
        <taxon>Ascomycota</taxon>
        <taxon>Pezizomycotina</taxon>
        <taxon>Sordariomycetes</taxon>
        <taxon>Hypocreomycetidae</taxon>
        <taxon>Glomerellales</taxon>
        <taxon>Glomerellaceae</taxon>
        <taxon>Colletotrichum</taxon>
        <taxon>Colletotrichum boninense species complex</taxon>
    </lineage>
</organism>
<reference evidence="4" key="1">
    <citation type="submission" date="2020-03" db="EMBL/GenBank/DDBJ databases">
        <authorList>
            <person name="He L."/>
        </authorList>
    </citation>
    <scope>NUCLEOTIDE SEQUENCE</scope>
    <source>
        <strain evidence="4">CkLH20</strain>
    </source>
</reference>
<dbReference type="EMBL" id="JAATWM020000036">
    <property type="protein sequence ID" value="KAF9872634.1"/>
    <property type="molecule type" value="Genomic_DNA"/>
</dbReference>
<proteinExistence type="predicted"/>
<evidence type="ECO:0000256" key="1">
    <source>
        <dbReference type="SAM" id="Coils"/>
    </source>
</evidence>
<dbReference type="RefSeq" id="XP_038742095.1">
    <property type="nucleotide sequence ID" value="XM_038892528.1"/>
</dbReference>
<dbReference type="InterPro" id="IPR031352">
    <property type="entry name" value="SesA"/>
</dbReference>
<feature type="region of interest" description="Disordered" evidence="2">
    <location>
        <begin position="180"/>
        <end position="204"/>
    </location>
</feature>
<evidence type="ECO:0000256" key="2">
    <source>
        <dbReference type="SAM" id="MobiDB-lite"/>
    </source>
</evidence>
<feature type="coiled-coil region" evidence="1">
    <location>
        <begin position="48"/>
        <end position="94"/>
    </location>
</feature>
<evidence type="ECO:0000313" key="4">
    <source>
        <dbReference type="EMBL" id="KAF9872634.1"/>
    </source>
</evidence>
<keyword evidence="5" id="KW-1185">Reference proteome</keyword>
<dbReference type="AlphaFoldDB" id="A0A9P6HY93"/>